<evidence type="ECO:0000256" key="3">
    <source>
        <dbReference type="SAM" id="Phobius"/>
    </source>
</evidence>
<evidence type="ECO:0000313" key="6">
    <source>
        <dbReference type="Proteomes" id="UP000013190"/>
    </source>
</evidence>
<dbReference type="GeneID" id="92835717"/>
<protein>
    <recommendedName>
        <fullName evidence="4">Leucine-binding protein domain-containing protein</fullName>
    </recommendedName>
</protein>
<keyword evidence="3" id="KW-0812">Transmembrane</keyword>
<dbReference type="InterPro" id="IPR028081">
    <property type="entry name" value="Leu-bd"/>
</dbReference>
<dbReference type="PANTHER" id="PTHR47235:SF1">
    <property type="entry name" value="BLR6548 PROTEIN"/>
    <property type="match status" value="1"/>
</dbReference>
<proteinExistence type="inferred from homology"/>
<dbReference type="Proteomes" id="UP000013190">
    <property type="component" value="Unassembled WGS sequence"/>
</dbReference>
<keyword evidence="3" id="KW-1133">Transmembrane helix</keyword>
<comment type="caution">
    <text evidence="5">The sequence shown here is derived from an EMBL/GenBank/DDBJ whole genome shotgun (WGS) entry which is preliminary data.</text>
</comment>
<accession>A0ABP2TX24</accession>
<feature type="transmembrane region" description="Helical" evidence="3">
    <location>
        <begin position="7"/>
        <end position="25"/>
    </location>
</feature>
<keyword evidence="2" id="KW-0732">Signal</keyword>
<dbReference type="EMBL" id="APOJ01000025">
    <property type="protein sequence ID" value="ENU26792.1"/>
    <property type="molecule type" value="Genomic_DNA"/>
</dbReference>
<keyword evidence="3" id="KW-0472">Membrane</keyword>
<reference evidence="5 6" key="2">
    <citation type="journal article" date="2016" name="Int. J. Syst. Evol. Microbiol.">
        <title>Taxonomy of haemolytic and/or proteolytic strains of the genus Acinetobacter with the proposal of Acinetobacter courvalinii sp. nov. (genomic species 14 sensu Bouvet &amp; Jeanjean), Acinetobacter dispersus sp. nov. (genomic species 17), Acinetobacter modestus sp. nov., Acinetobacter proteolyticus sp. nov. and Acinetobacter vivianii sp. nov.</title>
        <authorList>
            <person name="Nemec A."/>
            <person name="Radolfova-Krizova L."/>
            <person name="Maixnerova M."/>
            <person name="Vrestiakova E."/>
            <person name="Jezek P."/>
            <person name="Sedo O."/>
        </authorList>
    </citation>
    <scope>NUCLEOTIDE SEQUENCE [LARGE SCALE GENOMIC DNA]</scope>
    <source>
        <strain evidence="5 6">NIPH 236</strain>
    </source>
</reference>
<dbReference type="InterPro" id="IPR028082">
    <property type="entry name" value="Peripla_BP_I"/>
</dbReference>
<dbReference type="PANTHER" id="PTHR47235">
    <property type="entry name" value="BLR6548 PROTEIN"/>
    <property type="match status" value="1"/>
</dbReference>
<evidence type="ECO:0000256" key="1">
    <source>
        <dbReference type="ARBA" id="ARBA00010062"/>
    </source>
</evidence>
<dbReference type="Pfam" id="PF13458">
    <property type="entry name" value="Peripla_BP_6"/>
    <property type="match status" value="1"/>
</dbReference>
<comment type="similarity">
    <text evidence="1">Belongs to the leucine-binding protein family.</text>
</comment>
<sequence length="470" mass="52071">MKLLKSLWFWLVAIAIILALVVWVTKKEKSTTEPTASVTQTDTQAKDQTTQLSDQNAQYFPLQSYRVGPYAAGGTGFFGGFIDYLKAVNAEGGVNGVKLVWSECETEYVVEKGVECYERLKKGLNGAPAAATNPLSVGIAYATLERSTKDKLPLITINHGRTDSTDGRVFPYVFPLQLNPYSEVSAIINYLGQQSGGLDQLKGKKIVVLYHGSPYGKETIPVIEILSKKYGFEVTNIEVPHPGNEQQSQWLNIRRIQPDWVILRGWGVMNPVALKTAQKVGYPTNKIIGNIWSNSEEDAAPADNAANGFISITTHPSGTNFPVLQQIKKLVVDKGQSDLADPKRFGTVYYNLGVVNGILNVEAVRVAQEKFGKRPLTGEEVRWGFEHINLTDERLKQLGAFGLVQPLKLTCEDHEGGGAVRFQQWDGKEWKVISDWVQADRALLRPIIEKSAEQYAKEQGITVRNCATEQ</sequence>
<evidence type="ECO:0000259" key="4">
    <source>
        <dbReference type="Pfam" id="PF13458"/>
    </source>
</evidence>
<dbReference type="CDD" id="cd06334">
    <property type="entry name" value="PBP1_ABC_ligand_binding-like"/>
    <property type="match status" value="1"/>
</dbReference>
<dbReference type="Gene3D" id="3.40.50.2300">
    <property type="match status" value="2"/>
</dbReference>
<reference evidence="6" key="1">
    <citation type="submission" date="2013-02" db="EMBL/GenBank/DDBJ databases">
        <title>The Genome Sequence of Acinetobacter sp. NIPH 236.</title>
        <authorList>
            <consortium name="The Broad Institute Genome Sequencing Platform"/>
            <consortium name="The Broad Institute Genome Sequencing Center for Infectious Disease"/>
            <person name="Cerqueira G."/>
            <person name="Feldgarden M."/>
            <person name="Courvalin P."/>
            <person name="Perichon B."/>
            <person name="Grillot-Courvalin C."/>
            <person name="Clermont D."/>
            <person name="Rocha E."/>
            <person name="Yoon E.-J."/>
            <person name="Nemec A."/>
            <person name="Walker B."/>
            <person name="Young S.K."/>
            <person name="Zeng Q."/>
            <person name="Gargeya S."/>
            <person name="Fitzgerald M."/>
            <person name="Haas B."/>
            <person name="Abouelleil A."/>
            <person name="Alvarado L."/>
            <person name="Arachchi H.M."/>
            <person name="Berlin A.M."/>
            <person name="Chapman S.B."/>
            <person name="Dewar J."/>
            <person name="Goldberg J."/>
            <person name="Griggs A."/>
            <person name="Gujja S."/>
            <person name="Hansen M."/>
            <person name="Howarth C."/>
            <person name="Imamovic A."/>
            <person name="Larimer J."/>
            <person name="McCowan C."/>
            <person name="Murphy C."/>
            <person name="Neiman D."/>
            <person name="Pearson M."/>
            <person name="Priest M."/>
            <person name="Roberts A."/>
            <person name="Saif S."/>
            <person name="Shea T."/>
            <person name="Sisk P."/>
            <person name="Sykes S."/>
            <person name="Wortman J."/>
            <person name="Nusbaum C."/>
            <person name="Birren B."/>
        </authorList>
    </citation>
    <scope>NUCLEOTIDE SEQUENCE [LARGE SCALE GENOMIC DNA]</scope>
    <source>
        <strain evidence="6">NIPH 236</strain>
    </source>
</reference>
<evidence type="ECO:0000256" key="2">
    <source>
        <dbReference type="ARBA" id="ARBA00022729"/>
    </source>
</evidence>
<gene>
    <name evidence="5" type="ORF">F992_02341</name>
</gene>
<name>A0ABP2TX24_9GAMM</name>
<keyword evidence="6" id="KW-1185">Reference proteome</keyword>
<dbReference type="RefSeq" id="WP_004662841.1">
    <property type="nucleotide sequence ID" value="NZ_BMDV01000001.1"/>
</dbReference>
<organism evidence="5 6">
    <name type="scientific">Acinetobacter modestus</name>
    <dbReference type="NCBI Taxonomy" id="1776740"/>
    <lineage>
        <taxon>Bacteria</taxon>
        <taxon>Pseudomonadati</taxon>
        <taxon>Pseudomonadota</taxon>
        <taxon>Gammaproteobacteria</taxon>
        <taxon>Moraxellales</taxon>
        <taxon>Moraxellaceae</taxon>
        <taxon>Acinetobacter</taxon>
    </lineage>
</organism>
<evidence type="ECO:0000313" key="5">
    <source>
        <dbReference type="EMBL" id="ENU26792.1"/>
    </source>
</evidence>
<feature type="domain" description="Leucine-binding protein" evidence="4">
    <location>
        <begin position="66"/>
        <end position="427"/>
    </location>
</feature>
<dbReference type="SUPFAM" id="SSF53822">
    <property type="entry name" value="Periplasmic binding protein-like I"/>
    <property type="match status" value="1"/>
</dbReference>